<gene>
    <name evidence="2" type="ORF">FHS31_000429</name>
</gene>
<reference evidence="2 3" key="1">
    <citation type="submission" date="2020-03" db="EMBL/GenBank/DDBJ databases">
        <title>Genomic Encyclopedia of Type Strains, Phase III (KMG-III): the genomes of soil and plant-associated and newly described type strains.</title>
        <authorList>
            <person name="Whitman W."/>
        </authorList>
    </citation>
    <scope>NUCLEOTIDE SEQUENCE [LARGE SCALE GENOMIC DNA]</scope>
    <source>
        <strain evidence="2 3">CECT 8804</strain>
    </source>
</reference>
<proteinExistence type="predicted"/>
<keyword evidence="3" id="KW-1185">Reference proteome</keyword>
<evidence type="ECO:0000313" key="3">
    <source>
        <dbReference type="Proteomes" id="UP000727456"/>
    </source>
</evidence>
<comment type="caution">
    <text evidence="2">The sequence shown here is derived from an EMBL/GenBank/DDBJ whole genome shotgun (WGS) entry which is preliminary data.</text>
</comment>
<dbReference type="RefSeq" id="WP_167071561.1">
    <property type="nucleotide sequence ID" value="NZ_JAAOZC010000001.1"/>
</dbReference>
<protein>
    <recommendedName>
        <fullName evidence="1">DUF6894 domain-containing protein</fullName>
    </recommendedName>
</protein>
<name>A0ABX0TMV1_9SPHN</name>
<organism evidence="2 3">
    <name type="scientific">Sphingomonas vulcanisoli</name>
    <dbReference type="NCBI Taxonomy" id="1658060"/>
    <lineage>
        <taxon>Bacteria</taxon>
        <taxon>Pseudomonadati</taxon>
        <taxon>Pseudomonadota</taxon>
        <taxon>Alphaproteobacteria</taxon>
        <taxon>Sphingomonadales</taxon>
        <taxon>Sphingomonadaceae</taxon>
        <taxon>Sphingomonas</taxon>
    </lineage>
</organism>
<accession>A0ABX0TMV1</accession>
<evidence type="ECO:0000313" key="2">
    <source>
        <dbReference type="EMBL" id="NIJ06847.1"/>
    </source>
</evidence>
<dbReference type="Proteomes" id="UP000727456">
    <property type="component" value="Unassembled WGS sequence"/>
</dbReference>
<dbReference type="Pfam" id="PF21834">
    <property type="entry name" value="DUF6894"/>
    <property type="match status" value="1"/>
</dbReference>
<feature type="domain" description="DUF6894" evidence="1">
    <location>
        <begin position="3"/>
        <end position="73"/>
    </location>
</feature>
<dbReference type="InterPro" id="IPR054189">
    <property type="entry name" value="DUF6894"/>
</dbReference>
<dbReference type="EMBL" id="JAAOZC010000001">
    <property type="protein sequence ID" value="NIJ06847.1"/>
    <property type="molecule type" value="Genomic_DNA"/>
</dbReference>
<sequence length="81" mass="9060">MPLFYFHHQECGDLSADKVGHACPDLQAAELHAFTVARQIMAREILEHGELCLGCAIDVHDDQDRFLLSVPFRRAVVVTNA</sequence>
<evidence type="ECO:0000259" key="1">
    <source>
        <dbReference type="Pfam" id="PF21834"/>
    </source>
</evidence>